<evidence type="ECO:0000313" key="4">
    <source>
        <dbReference type="Proteomes" id="UP000593579"/>
    </source>
</evidence>
<name>A0A7J9C6G2_GOSGO</name>
<feature type="chain" id="PRO_5029762262" evidence="2">
    <location>
        <begin position="25"/>
        <end position="141"/>
    </location>
</feature>
<feature type="non-terminal residue" evidence="3">
    <location>
        <position position="1"/>
    </location>
</feature>
<dbReference type="Proteomes" id="UP000593579">
    <property type="component" value="Unassembled WGS sequence"/>
</dbReference>
<protein>
    <submittedName>
        <fullName evidence="3">Uncharacterized protein</fullName>
    </submittedName>
</protein>
<keyword evidence="4" id="KW-1185">Reference proteome</keyword>
<gene>
    <name evidence="3" type="ORF">Gogos_006583</name>
</gene>
<dbReference type="AlphaFoldDB" id="A0A7J9C6G2"/>
<evidence type="ECO:0000256" key="2">
    <source>
        <dbReference type="SAM" id="SignalP"/>
    </source>
</evidence>
<feature type="compositionally biased region" description="Basic and acidic residues" evidence="1">
    <location>
        <begin position="107"/>
        <end position="132"/>
    </location>
</feature>
<keyword evidence="2" id="KW-0732">Signal</keyword>
<accession>A0A7J9C6G2</accession>
<organism evidence="3 4">
    <name type="scientific">Gossypium gossypioides</name>
    <name type="common">Mexican cotton</name>
    <name type="synonym">Selera gossypioides</name>
    <dbReference type="NCBI Taxonomy" id="34282"/>
    <lineage>
        <taxon>Eukaryota</taxon>
        <taxon>Viridiplantae</taxon>
        <taxon>Streptophyta</taxon>
        <taxon>Embryophyta</taxon>
        <taxon>Tracheophyta</taxon>
        <taxon>Spermatophyta</taxon>
        <taxon>Magnoliopsida</taxon>
        <taxon>eudicotyledons</taxon>
        <taxon>Gunneridae</taxon>
        <taxon>Pentapetalae</taxon>
        <taxon>rosids</taxon>
        <taxon>malvids</taxon>
        <taxon>Malvales</taxon>
        <taxon>Malvaceae</taxon>
        <taxon>Malvoideae</taxon>
        <taxon>Gossypium</taxon>
    </lineage>
</organism>
<feature type="signal peptide" evidence="2">
    <location>
        <begin position="1"/>
        <end position="24"/>
    </location>
</feature>
<proteinExistence type="predicted"/>
<comment type="caution">
    <text evidence="3">The sequence shown here is derived from an EMBL/GenBank/DDBJ whole genome shotgun (WGS) entry which is preliminary data.</text>
</comment>
<feature type="region of interest" description="Disordered" evidence="1">
    <location>
        <begin position="91"/>
        <end position="141"/>
    </location>
</feature>
<feature type="compositionally biased region" description="Basic residues" evidence="1">
    <location>
        <begin position="36"/>
        <end position="54"/>
    </location>
</feature>
<sequence>MVFDKTPIFFMVVLVLVSLDLCFGSELGMSPAHGDRGHHHHCDHGHGHDHHHHHRHVEEQEKKKMMLPEELAEEEDMKIYGFGPYLDDHDHDHHHQNLSSLGGAHSHSHDDHGDHAHHTHTGHDNTHAHSLKDLSVGLSVL</sequence>
<dbReference type="EMBL" id="JABEZY010000008">
    <property type="protein sequence ID" value="MBA0743934.1"/>
    <property type="molecule type" value="Genomic_DNA"/>
</dbReference>
<feature type="region of interest" description="Disordered" evidence="1">
    <location>
        <begin position="33"/>
        <end position="54"/>
    </location>
</feature>
<evidence type="ECO:0000313" key="3">
    <source>
        <dbReference type="EMBL" id="MBA0743934.1"/>
    </source>
</evidence>
<evidence type="ECO:0000256" key="1">
    <source>
        <dbReference type="SAM" id="MobiDB-lite"/>
    </source>
</evidence>
<reference evidence="3 4" key="1">
    <citation type="journal article" date="2019" name="Genome Biol. Evol.">
        <title>Insights into the evolution of the New World diploid cottons (Gossypium, subgenus Houzingenia) based on genome sequencing.</title>
        <authorList>
            <person name="Grover C.E."/>
            <person name="Arick M.A. 2nd"/>
            <person name="Thrash A."/>
            <person name="Conover J.L."/>
            <person name="Sanders W.S."/>
            <person name="Peterson D.G."/>
            <person name="Frelichowski J.E."/>
            <person name="Scheffler J.A."/>
            <person name="Scheffler B.E."/>
            <person name="Wendel J.F."/>
        </authorList>
    </citation>
    <scope>NUCLEOTIDE SEQUENCE [LARGE SCALE GENOMIC DNA]</scope>
    <source>
        <strain evidence="3">5</strain>
        <tissue evidence="3">Leaf</tissue>
    </source>
</reference>
<dbReference type="OrthoDB" id="200954at2759"/>